<dbReference type="Proteomes" id="UP001199106">
    <property type="component" value="Unassembled WGS sequence"/>
</dbReference>
<sequence length="98" mass="11167">MFLPHFLVVFYSYHTAAAVMIPQVDRTLQQFAVATLEAHFSAASSIPMAIRQNSVSDEHNAMDKQDANTFVITADSRQLPQDRYREYRLQKDLMACNA</sequence>
<organism evidence="2 3">
    <name type="scientific">Alternaria panax</name>
    <dbReference type="NCBI Taxonomy" id="48097"/>
    <lineage>
        <taxon>Eukaryota</taxon>
        <taxon>Fungi</taxon>
        <taxon>Dikarya</taxon>
        <taxon>Ascomycota</taxon>
        <taxon>Pezizomycotina</taxon>
        <taxon>Dothideomycetes</taxon>
        <taxon>Pleosporomycetidae</taxon>
        <taxon>Pleosporales</taxon>
        <taxon>Pleosporineae</taxon>
        <taxon>Pleosporaceae</taxon>
        <taxon>Alternaria</taxon>
        <taxon>Alternaria sect. Panax</taxon>
    </lineage>
</organism>
<feature type="chain" id="PRO_5042207715" description="Secreted protein" evidence="1">
    <location>
        <begin position="19"/>
        <end position="98"/>
    </location>
</feature>
<accession>A0AAD4FI76</accession>
<reference evidence="2" key="1">
    <citation type="submission" date="2021-07" db="EMBL/GenBank/DDBJ databases">
        <title>Genome Resource of American Ginseng Black Spot Pathogen Alternaria panax.</title>
        <authorList>
            <person name="Qiu C."/>
            <person name="Wang W."/>
            <person name="Liu Z."/>
        </authorList>
    </citation>
    <scope>NUCLEOTIDE SEQUENCE</scope>
    <source>
        <strain evidence="2">BNCC115425</strain>
    </source>
</reference>
<evidence type="ECO:0000313" key="2">
    <source>
        <dbReference type="EMBL" id="KAG9190450.1"/>
    </source>
</evidence>
<evidence type="ECO:0000313" key="3">
    <source>
        <dbReference type="Proteomes" id="UP001199106"/>
    </source>
</evidence>
<evidence type="ECO:0008006" key="4">
    <source>
        <dbReference type="Google" id="ProtNLM"/>
    </source>
</evidence>
<dbReference type="EMBL" id="JAANER010000004">
    <property type="protein sequence ID" value="KAG9190450.1"/>
    <property type="molecule type" value="Genomic_DNA"/>
</dbReference>
<comment type="caution">
    <text evidence="2">The sequence shown here is derived from an EMBL/GenBank/DDBJ whole genome shotgun (WGS) entry which is preliminary data.</text>
</comment>
<keyword evidence="1" id="KW-0732">Signal</keyword>
<dbReference type="AlphaFoldDB" id="A0AAD4FI76"/>
<protein>
    <recommendedName>
        <fullName evidence="4">Secreted protein</fullName>
    </recommendedName>
</protein>
<gene>
    <name evidence="2" type="ORF">G6011_08538</name>
</gene>
<name>A0AAD4FI76_9PLEO</name>
<feature type="signal peptide" evidence="1">
    <location>
        <begin position="1"/>
        <end position="18"/>
    </location>
</feature>
<evidence type="ECO:0000256" key="1">
    <source>
        <dbReference type="SAM" id="SignalP"/>
    </source>
</evidence>
<proteinExistence type="predicted"/>
<keyword evidence="3" id="KW-1185">Reference proteome</keyword>